<sequence>MITAGLFYKFRGNFFNFSNMMKFKLNLFALLLLFTFNALPAQKTLNIKEKAVVIVMPSNDRINQLKKESASEDEFSVIVEDGLYYLDQAKIFLKKKNIKTIKINSSDQVRFLENGRFKKFNIKELSWDIIFYMPKKSAKQIDITDIENEFQNYFLSIQTKK</sequence>
<reference evidence="1" key="1">
    <citation type="submission" date="2019-08" db="EMBL/GenBank/DDBJ databases">
        <authorList>
            <person name="Kucharzyk K."/>
            <person name="Murdoch R.W."/>
            <person name="Higgins S."/>
            <person name="Loffler F."/>
        </authorList>
    </citation>
    <scope>NUCLEOTIDE SEQUENCE</scope>
</reference>
<accession>A0A644SK57</accession>
<evidence type="ECO:0000313" key="1">
    <source>
        <dbReference type="EMBL" id="MPL54697.1"/>
    </source>
</evidence>
<dbReference type="AlphaFoldDB" id="A0A644SK57"/>
<name>A0A644SK57_9ZZZZ</name>
<gene>
    <name evidence="1" type="ORF">SDC9_00163</name>
</gene>
<proteinExistence type="predicted"/>
<protein>
    <submittedName>
        <fullName evidence="1">Uncharacterized protein</fullName>
    </submittedName>
</protein>
<comment type="caution">
    <text evidence="1">The sequence shown here is derived from an EMBL/GenBank/DDBJ whole genome shotgun (WGS) entry which is preliminary data.</text>
</comment>
<organism evidence="1">
    <name type="scientific">bioreactor metagenome</name>
    <dbReference type="NCBI Taxonomy" id="1076179"/>
    <lineage>
        <taxon>unclassified sequences</taxon>
        <taxon>metagenomes</taxon>
        <taxon>ecological metagenomes</taxon>
    </lineage>
</organism>
<dbReference type="EMBL" id="VSSQ01000001">
    <property type="protein sequence ID" value="MPL54697.1"/>
    <property type="molecule type" value="Genomic_DNA"/>
</dbReference>